<reference evidence="2" key="1">
    <citation type="submission" date="2023-08" db="EMBL/GenBank/DDBJ databases">
        <title>Black Yeasts Isolated from many extreme environments.</title>
        <authorList>
            <person name="Coleine C."/>
            <person name="Stajich J.E."/>
            <person name="Selbmann L."/>
        </authorList>
    </citation>
    <scope>NUCLEOTIDE SEQUENCE</scope>
    <source>
        <strain evidence="2">CCFEE 5810</strain>
    </source>
</reference>
<accession>A0AAN7WCW1</accession>
<dbReference type="EMBL" id="JAVRQU010000012">
    <property type="protein sequence ID" value="KAK5696467.1"/>
    <property type="molecule type" value="Genomic_DNA"/>
</dbReference>
<evidence type="ECO:0000313" key="3">
    <source>
        <dbReference type="Proteomes" id="UP001310594"/>
    </source>
</evidence>
<evidence type="ECO:0000256" key="1">
    <source>
        <dbReference type="SAM" id="MobiDB-lite"/>
    </source>
</evidence>
<comment type="caution">
    <text evidence="2">The sequence shown here is derived from an EMBL/GenBank/DDBJ whole genome shotgun (WGS) entry which is preliminary data.</text>
</comment>
<name>A0AAN7WCW1_9PEZI</name>
<organism evidence="2 3">
    <name type="scientific">Elasticomyces elasticus</name>
    <dbReference type="NCBI Taxonomy" id="574655"/>
    <lineage>
        <taxon>Eukaryota</taxon>
        <taxon>Fungi</taxon>
        <taxon>Dikarya</taxon>
        <taxon>Ascomycota</taxon>
        <taxon>Pezizomycotina</taxon>
        <taxon>Dothideomycetes</taxon>
        <taxon>Dothideomycetidae</taxon>
        <taxon>Mycosphaerellales</taxon>
        <taxon>Teratosphaeriaceae</taxon>
        <taxon>Elasticomyces</taxon>
    </lineage>
</organism>
<sequence>MGRSGDLGYGKSGPWLVDKDSDAEASQLLGLSGACAIGGGVTDLQDERDFSQKHTENLDSAHSRDNKLDRTAMAHDLTTHQLLRHENDRLLRAQQNLTTVNEGLLSEQHALRTETHALRVANEAQKTQIDALRKGRDALMVKIQALEDRSVSPNAPGEYHGVDPSIKRIRETLKRKFGYFEKGDDSQAPRTEDERTGTASIEEMATRPIESFRKTFAADSISIGGSEHNNFNGTQRLGSGGRSSSVRVLAFDEQGKAYILNKADEPMGLRNLITTTEDSATELFERHRIGKINTDSSWEDRAKVATGCVRQWCRDDSTYFALQDPQHAACLRCFNARLPCLRYEMNEPSPGFYAVPLPAAARIGVGRDQLAYYICEGVEKNTALEKRVGNVWMRRRTREKMSRSKNLRGSAGSEDNATPE</sequence>
<feature type="compositionally biased region" description="Basic residues" evidence="1">
    <location>
        <begin position="397"/>
        <end position="406"/>
    </location>
</feature>
<dbReference type="Proteomes" id="UP001310594">
    <property type="component" value="Unassembled WGS sequence"/>
</dbReference>
<dbReference type="PROSITE" id="PS51257">
    <property type="entry name" value="PROKAR_LIPOPROTEIN"/>
    <property type="match status" value="1"/>
</dbReference>
<feature type="region of interest" description="Disordered" evidence="1">
    <location>
        <begin position="397"/>
        <end position="420"/>
    </location>
</feature>
<dbReference type="AlphaFoldDB" id="A0AAN7WCW1"/>
<protein>
    <submittedName>
        <fullName evidence="2">Uncharacterized protein</fullName>
    </submittedName>
</protein>
<evidence type="ECO:0000313" key="2">
    <source>
        <dbReference type="EMBL" id="KAK5696467.1"/>
    </source>
</evidence>
<gene>
    <name evidence="2" type="ORF">LTR97_007769</name>
</gene>
<proteinExistence type="predicted"/>